<dbReference type="Proteomes" id="UP000297948">
    <property type="component" value="Unassembled WGS sequence"/>
</dbReference>
<dbReference type="PANTHER" id="PTHR43289:SF34">
    <property type="entry name" value="SERINE_THREONINE-PROTEIN KINASE YBDM-RELATED"/>
    <property type="match status" value="1"/>
</dbReference>
<dbReference type="PROSITE" id="PS00107">
    <property type="entry name" value="PROTEIN_KINASE_ATP"/>
    <property type="match status" value="1"/>
</dbReference>
<evidence type="ECO:0000256" key="1">
    <source>
        <dbReference type="ARBA" id="ARBA00022679"/>
    </source>
</evidence>
<organism evidence="8 9">
    <name type="scientific">Streptomyces palmae</name>
    <dbReference type="NCBI Taxonomy" id="1701085"/>
    <lineage>
        <taxon>Bacteria</taxon>
        <taxon>Bacillati</taxon>
        <taxon>Actinomycetota</taxon>
        <taxon>Actinomycetes</taxon>
        <taxon>Kitasatosporales</taxon>
        <taxon>Streptomycetaceae</taxon>
        <taxon>Streptomyces</taxon>
    </lineage>
</organism>
<evidence type="ECO:0000256" key="3">
    <source>
        <dbReference type="ARBA" id="ARBA00022777"/>
    </source>
</evidence>
<dbReference type="InterPro" id="IPR011047">
    <property type="entry name" value="Quinoprotein_ADH-like_sf"/>
</dbReference>
<evidence type="ECO:0000313" key="9">
    <source>
        <dbReference type="Proteomes" id="UP000297948"/>
    </source>
</evidence>
<dbReference type="PROSITE" id="PS50011">
    <property type="entry name" value="PROTEIN_KINASE_DOM"/>
    <property type="match status" value="1"/>
</dbReference>
<dbReference type="SMART" id="SM00564">
    <property type="entry name" value="PQQ"/>
    <property type="match status" value="4"/>
</dbReference>
<evidence type="ECO:0000256" key="6">
    <source>
        <dbReference type="SAM" id="MobiDB-lite"/>
    </source>
</evidence>
<evidence type="ECO:0000259" key="7">
    <source>
        <dbReference type="PROSITE" id="PS50011"/>
    </source>
</evidence>
<name>A0A4Z0H0L0_9ACTN</name>
<dbReference type="PROSITE" id="PS00108">
    <property type="entry name" value="PROTEIN_KINASE_ST"/>
    <property type="match status" value="1"/>
</dbReference>
<dbReference type="InterPro" id="IPR018391">
    <property type="entry name" value="PQQ_b-propeller_rpt"/>
</dbReference>
<feature type="region of interest" description="Disordered" evidence="6">
    <location>
        <begin position="341"/>
        <end position="371"/>
    </location>
</feature>
<keyword evidence="9" id="KW-1185">Reference proteome</keyword>
<dbReference type="Pfam" id="PF13360">
    <property type="entry name" value="PQQ_2"/>
    <property type="match status" value="2"/>
</dbReference>
<dbReference type="InterPro" id="IPR000719">
    <property type="entry name" value="Prot_kinase_dom"/>
</dbReference>
<dbReference type="SUPFAM" id="SSF56112">
    <property type="entry name" value="Protein kinase-like (PK-like)"/>
    <property type="match status" value="1"/>
</dbReference>
<evidence type="ECO:0000256" key="5">
    <source>
        <dbReference type="PROSITE-ProRule" id="PRU10141"/>
    </source>
</evidence>
<dbReference type="EMBL" id="SRID01000197">
    <property type="protein sequence ID" value="TGB03210.1"/>
    <property type="molecule type" value="Genomic_DNA"/>
</dbReference>
<keyword evidence="2 5" id="KW-0547">Nucleotide-binding</keyword>
<keyword evidence="3 8" id="KW-0418">Kinase</keyword>
<comment type="caution">
    <text evidence="8">The sequence shown here is derived from an EMBL/GenBank/DDBJ whole genome shotgun (WGS) entry which is preliminary data.</text>
</comment>
<dbReference type="InterPro" id="IPR017441">
    <property type="entry name" value="Protein_kinase_ATP_BS"/>
</dbReference>
<evidence type="ECO:0000313" key="8">
    <source>
        <dbReference type="EMBL" id="TGB03210.1"/>
    </source>
</evidence>
<dbReference type="Gene3D" id="2.130.10.10">
    <property type="entry name" value="YVTN repeat-like/Quinoprotein amine dehydrogenase"/>
    <property type="match status" value="1"/>
</dbReference>
<dbReference type="PANTHER" id="PTHR43289">
    <property type="entry name" value="MITOGEN-ACTIVATED PROTEIN KINASE KINASE KINASE 20-RELATED"/>
    <property type="match status" value="1"/>
</dbReference>
<protein>
    <submittedName>
        <fullName evidence="8">Serine/threonine-protein kinase</fullName>
    </submittedName>
</protein>
<proteinExistence type="predicted"/>
<dbReference type="GO" id="GO:0004674">
    <property type="term" value="F:protein serine/threonine kinase activity"/>
    <property type="evidence" value="ECO:0007669"/>
    <property type="project" value="TreeGrafter"/>
</dbReference>
<dbReference type="SUPFAM" id="SSF50998">
    <property type="entry name" value="Quinoprotein alcohol dehydrogenase-like"/>
    <property type="match status" value="2"/>
</dbReference>
<dbReference type="InterPro" id="IPR011009">
    <property type="entry name" value="Kinase-like_dom_sf"/>
</dbReference>
<keyword evidence="1" id="KW-0808">Transferase</keyword>
<gene>
    <name evidence="8" type="ORF">E4099_19810</name>
</gene>
<dbReference type="OrthoDB" id="3927224at2"/>
<feature type="binding site" evidence="5">
    <location>
        <position position="46"/>
    </location>
    <ligand>
        <name>ATP</name>
        <dbReference type="ChEBI" id="CHEBI:30616"/>
    </ligand>
</feature>
<dbReference type="InterPro" id="IPR008271">
    <property type="entry name" value="Ser/Thr_kinase_AS"/>
</dbReference>
<sequence>MPSVLPLLPDDPDRVGPYRLVGRLGSGGMGTVFLARTAGGRLAAVKTVRAELRDQPGFRVRLALEAEAVDALGAGRTAELLGVDPEAALPWLAAGYILGPSLAEAVRTSGPLPEAPARQLGAALAESLAALHRAGLVHRDLKPANVLVTPQGPRLIDFGLARAPGSPALTASGEISGTPSYMSPEQARGAEHGPEGDVFALAALLVFATSGHGPYDGGPGRDSLRLLREGAPPDLTGVPDGLRDTLAACLSAEPGERPALGRLLADWGPPVPAEFAGLLPEPLLADLGRRIDELAALGGAPLREPPPSSPRPSRRAVLLGSAAALAGGGLTVLWAADGLPGTGGGRTAPPRPSRSTGRRPPGVAPTPLWSVPATLATTPPLATDRIVLHQGDSNRALDAATGRELWEAGSVDLSPAVSAGRLAGLFSDDRGDPTAGYLDPRTGHLVPGSAGRRVLGALSVYSDVLAADARALYLLGYYQSDDDRTEPWLLAYDLRARRLRWRHRIEGTNPDHGLLTISAVVTGGRLVCSDPARILAVDTADGSLLWARRVRSDKQARSPSDRGGVHPPVVSDRHAYDYAGVITAVDLRTGRTVWTLEPEDVTVLGSPVCVNGTLFTAAESLRAYDESTGKRLWSYDPGPYFGHLALPAPFRGELYAGVSGGGLAAVAVDIDKRRTAWSLSARSVRMPNGPAALTHRGDRLYLQAHDRLAAVPLD</sequence>
<evidence type="ECO:0000256" key="2">
    <source>
        <dbReference type="ARBA" id="ARBA00022741"/>
    </source>
</evidence>
<dbReference type="Gene3D" id="3.30.200.20">
    <property type="entry name" value="Phosphorylase Kinase, domain 1"/>
    <property type="match status" value="1"/>
</dbReference>
<reference evidence="8 9" key="1">
    <citation type="submission" date="2019-03" db="EMBL/GenBank/DDBJ databases">
        <authorList>
            <person name="Gonzalez-Pimentel J.L."/>
        </authorList>
    </citation>
    <scope>NUCLEOTIDE SEQUENCE [LARGE SCALE GENOMIC DNA]</scope>
    <source>
        <strain evidence="8 9">JCM 31289</strain>
    </source>
</reference>
<dbReference type="InterPro" id="IPR002372">
    <property type="entry name" value="PQQ_rpt_dom"/>
</dbReference>
<dbReference type="AlphaFoldDB" id="A0A4Z0H0L0"/>
<dbReference type="RefSeq" id="WP_135340431.1">
    <property type="nucleotide sequence ID" value="NZ_JBHLTX010000013.1"/>
</dbReference>
<feature type="compositionally biased region" description="Polar residues" evidence="6">
    <location>
        <begin position="173"/>
        <end position="183"/>
    </location>
</feature>
<dbReference type="Pfam" id="PF00069">
    <property type="entry name" value="Pkinase"/>
    <property type="match status" value="1"/>
</dbReference>
<accession>A0A4Z0H0L0</accession>
<dbReference type="CDD" id="cd14014">
    <property type="entry name" value="STKc_PknB_like"/>
    <property type="match status" value="1"/>
</dbReference>
<feature type="region of interest" description="Disordered" evidence="6">
    <location>
        <begin position="169"/>
        <end position="193"/>
    </location>
</feature>
<dbReference type="InterPro" id="IPR015943">
    <property type="entry name" value="WD40/YVTN_repeat-like_dom_sf"/>
</dbReference>
<dbReference type="SMART" id="SM00220">
    <property type="entry name" value="S_TKc"/>
    <property type="match status" value="1"/>
</dbReference>
<dbReference type="GO" id="GO:0005524">
    <property type="term" value="F:ATP binding"/>
    <property type="evidence" value="ECO:0007669"/>
    <property type="project" value="UniProtKB-UniRule"/>
</dbReference>
<keyword evidence="4 5" id="KW-0067">ATP-binding</keyword>
<feature type="domain" description="Protein kinase" evidence="7">
    <location>
        <begin position="18"/>
        <end position="284"/>
    </location>
</feature>
<dbReference type="Gene3D" id="1.10.510.10">
    <property type="entry name" value="Transferase(Phosphotransferase) domain 1"/>
    <property type="match status" value="1"/>
</dbReference>
<evidence type="ECO:0000256" key="4">
    <source>
        <dbReference type="ARBA" id="ARBA00022840"/>
    </source>
</evidence>